<dbReference type="Pfam" id="PF12796">
    <property type="entry name" value="Ank_2"/>
    <property type="match status" value="3"/>
</dbReference>
<keyword evidence="1" id="KW-0677">Repeat</keyword>
<evidence type="ECO:0000313" key="7">
    <source>
        <dbReference type="Proteomes" id="UP001497525"/>
    </source>
</evidence>
<dbReference type="EMBL" id="CAXLJL010000001">
    <property type="protein sequence ID" value="CAL5129161.1"/>
    <property type="molecule type" value="Genomic_DNA"/>
</dbReference>
<evidence type="ECO:0000256" key="3">
    <source>
        <dbReference type="PROSITE-ProRule" id="PRU00023"/>
    </source>
</evidence>
<name>A0AAV2SYI2_CALDB</name>
<dbReference type="PRINTS" id="PR01415">
    <property type="entry name" value="ANKYRIN"/>
</dbReference>
<dbReference type="PANTHER" id="PTHR24166:SF48">
    <property type="entry name" value="PROTEIN VAPYRIN"/>
    <property type="match status" value="1"/>
</dbReference>
<sequence length="842" mass="93690">MSTVTDRSPKHPDQDTSMVSAGAPVTLNDQERQLFELAKNGDSKEVQKFVDQHRANLNVRDSYNRTPLHFAASEGHYEVVKSLVEGQAAVDEPDTFGITPLLWSVYNNHKNVAVYLMEHGAKYTKTSKQGHTIVHFIAHSGAAGILKHLYKKCRTLKIDQKDQNGQTPFLVAATRGNQLLMEVFKHENCNVGTKDKQQRTALHLAAWKGHANVVSYLLQLPAVQKLIDEPDIEGRTALHLALSANQPECVRLLLLAGANANIGSQKVDLPMIAASRKGYHACIDALLLGGVNKETRTQNGNQAMHIATLSNLPETIYFLTSRGFDLEARNDRAQTPLLLGVEQCKLEAVDALLIIGSRLDLRDQDNMTPMDVAARASYTNEVDMIIKADRWRREHPDQVEEVRKRLLDRYEPPQIVTQSYERMSQPSKGVAPSELMSNPSQMPRQSAPEEGVPGMDFDDVYLPEDDDPPEMFEQPLPMTAQAAPVCELSAPGDVNRNSQMPSSDRQSVSPYDDHCSTVSSRSDGRTLTISCDGYNEHSSVISSHAATESSFRGPASTAKNNTYEPSVRSSSINTRLERAQFQDPYAMFPDDASPRTLTPQPNEEASSVYQSAIQSDLVAPVGQQRRFSVAPSDDLSLGYEACRTWGGANEPGEAAVAADPNHLTVPSEQAEENQSRLLINDENASVLAEEHVLPNGEVLISMRDIENCRPAKAQDPMTQVDPTQFSLIHSTHPYNEEIKRLLYDVAHKDLGPDDWVKLAQFWRFTDEEIAAIQYQDSRKDAYKEQGYRALCIWAHGLDDAQSPVPELCSALSSIGRKKVADRIDHRIRSAQKKHHRRSRSRK</sequence>
<dbReference type="InterPro" id="IPR036770">
    <property type="entry name" value="Ankyrin_rpt-contain_sf"/>
</dbReference>
<dbReference type="InterPro" id="IPR000488">
    <property type="entry name" value="Death_dom"/>
</dbReference>
<evidence type="ECO:0000259" key="5">
    <source>
        <dbReference type="PROSITE" id="PS50017"/>
    </source>
</evidence>
<dbReference type="Gene3D" id="1.25.40.20">
    <property type="entry name" value="Ankyrin repeat-containing domain"/>
    <property type="match status" value="3"/>
</dbReference>
<accession>A0AAV2SYI2</accession>
<dbReference type="SMART" id="SM00248">
    <property type="entry name" value="ANK"/>
    <property type="match status" value="10"/>
</dbReference>
<keyword evidence="2 3" id="KW-0040">ANK repeat</keyword>
<feature type="repeat" description="ANK" evidence="3">
    <location>
        <begin position="197"/>
        <end position="229"/>
    </location>
</feature>
<dbReference type="PROSITE" id="PS50297">
    <property type="entry name" value="ANK_REP_REGION"/>
    <property type="match status" value="3"/>
</dbReference>
<feature type="repeat" description="ANK" evidence="3">
    <location>
        <begin position="96"/>
        <end position="128"/>
    </location>
</feature>
<dbReference type="PROSITE" id="PS50088">
    <property type="entry name" value="ANK_REPEAT"/>
    <property type="match status" value="5"/>
</dbReference>
<feature type="region of interest" description="Disordered" evidence="4">
    <location>
        <begin position="544"/>
        <end position="571"/>
    </location>
</feature>
<feature type="region of interest" description="Disordered" evidence="4">
    <location>
        <begin position="1"/>
        <end position="24"/>
    </location>
</feature>
<proteinExistence type="predicted"/>
<feature type="repeat" description="ANK" evidence="3">
    <location>
        <begin position="233"/>
        <end position="265"/>
    </location>
</feature>
<protein>
    <recommendedName>
        <fullName evidence="5">Death domain-containing protein</fullName>
    </recommendedName>
</protein>
<gene>
    <name evidence="6" type="ORF">CDAUBV1_LOCUS30</name>
</gene>
<dbReference type="Gene3D" id="1.10.533.10">
    <property type="entry name" value="Death Domain, Fas"/>
    <property type="match status" value="1"/>
</dbReference>
<reference evidence="6" key="1">
    <citation type="submission" date="2024-06" db="EMBL/GenBank/DDBJ databases">
        <authorList>
            <person name="Liu X."/>
            <person name="Lenzi L."/>
            <person name="Haldenby T S."/>
            <person name="Uol C."/>
        </authorList>
    </citation>
    <scope>NUCLEOTIDE SEQUENCE</scope>
</reference>
<feature type="compositionally biased region" description="Polar residues" evidence="4">
    <location>
        <begin position="516"/>
        <end position="525"/>
    </location>
</feature>
<dbReference type="Proteomes" id="UP001497525">
    <property type="component" value="Unassembled WGS sequence"/>
</dbReference>
<evidence type="ECO:0000313" key="6">
    <source>
        <dbReference type="EMBL" id="CAL5129161.1"/>
    </source>
</evidence>
<feature type="compositionally biased region" description="Polar residues" evidence="4">
    <location>
        <begin position="557"/>
        <end position="571"/>
    </location>
</feature>
<dbReference type="PROSITE" id="PS50017">
    <property type="entry name" value="DEATH_DOMAIN"/>
    <property type="match status" value="1"/>
</dbReference>
<evidence type="ECO:0000256" key="4">
    <source>
        <dbReference type="SAM" id="MobiDB-lite"/>
    </source>
</evidence>
<feature type="region of interest" description="Disordered" evidence="4">
    <location>
        <begin position="419"/>
        <end position="451"/>
    </location>
</feature>
<dbReference type="Pfam" id="PF00531">
    <property type="entry name" value="Death"/>
    <property type="match status" value="1"/>
</dbReference>
<feature type="compositionally biased region" description="Polar residues" evidence="4">
    <location>
        <begin position="595"/>
        <end position="609"/>
    </location>
</feature>
<evidence type="ECO:0000256" key="2">
    <source>
        <dbReference type="ARBA" id="ARBA00023043"/>
    </source>
</evidence>
<dbReference type="PANTHER" id="PTHR24166">
    <property type="entry name" value="ROLLING PEBBLES, ISOFORM B"/>
    <property type="match status" value="1"/>
</dbReference>
<evidence type="ECO:0000256" key="1">
    <source>
        <dbReference type="ARBA" id="ARBA00022737"/>
    </source>
</evidence>
<feature type="region of interest" description="Disordered" evidence="4">
    <location>
        <begin position="490"/>
        <end position="525"/>
    </location>
</feature>
<feature type="repeat" description="ANK" evidence="3">
    <location>
        <begin position="63"/>
        <end position="95"/>
    </location>
</feature>
<feature type="region of interest" description="Disordered" evidence="4">
    <location>
        <begin position="585"/>
        <end position="609"/>
    </location>
</feature>
<feature type="repeat" description="ANK" evidence="3">
    <location>
        <begin position="299"/>
        <end position="331"/>
    </location>
</feature>
<dbReference type="SUPFAM" id="SSF47986">
    <property type="entry name" value="DEATH domain"/>
    <property type="match status" value="1"/>
</dbReference>
<dbReference type="InterPro" id="IPR011029">
    <property type="entry name" value="DEATH-like_dom_sf"/>
</dbReference>
<organism evidence="6 7">
    <name type="scientific">Calicophoron daubneyi</name>
    <name type="common">Rumen fluke</name>
    <name type="synonym">Paramphistomum daubneyi</name>
    <dbReference type="NCBI Taxonomy" id="300641"/>
    <lineage>
        <taxon>Eukaryota</taxon>
        <taxon>Metazoa</taxon>
        <taxon>Spiralia</taxon>
        <taxon>Lophotrochozoa</taxon>
        <taxon>Platyhelminthes</taxon>
        <taxon>Trematoda</taxon>
        <taxon>Digenea</taxon>
        <taxon>Plagiorchiida</taxon>
        <taxon>Pronocephalata</taxon>
        <taxon>Paramphistomoidea</taxon>
        <taxon>Paramphistomidae</taxon>
        <taxon>Calicophoron</taxon>
    </lineage>
</organism>
<feature type="compositionally biased region" description="Polar residues" evidence="4">
    <location>
        <begin position="495"/>
        <end position="509"/>
    </location>
</feature>
<feature type="compositionally biased region" description="Polar residues" evidence="4">
    <location>
        <begin position="435"/>
        <end position="444"/>
    </location>
</feature>
<comment type="caution">
    <text evidence="6">The sequence shown here is derived from an EMBL/GenBank/DDBJ whole genome shotgun (WGS) entry which is preliminary data.</text>
</comment>
<dbReference type="SUPFAM" id="SSF48403">
    <property type="entry name" value="Ankyrin repeat"/>
    <property type="match status" value="1"/>
</dbReference>
<dbReference type="InterPro" id="IPR002110">
    <property type="entry name" value="Ankyrin_rpt"/>
</dbReference>
<dbReference type="GO" id="GO:0007165">
    <property type="term" value="P:signal transduction"/>
    <property type="evidence" value="ECO:0007669"/>
    <property type="project" value="InterPro"/>
</dbReference>
<feature type="domain" description="Death" evidence="5">
    <location>
        <begin position="754"/>
        <end position="827"/>
    </location>
</feature>
<dbReference type="AlphaFoldDB" id="A0AAV2SYI2"/>
<dbReference type="InterPro" id="IPR050889">
    <property type="entry name" value="Dendritic_Spine_Reg/Scaffold"/>
</dbReference>